<evidence type="ECO:0000259" key="2">
    <source>
        <dbReference type="PROSITE" id="PS50006"/>
    </source>
</evidence>
<protein>
    <submittedName>
        <fullName evidence="3">FHA domain-containing protein</fullName>
    </submittedName>
</protein>
<evidence type="ECO:0000256" key="1">
    <source>
        <dbReference type="SAM" id="MobiDB-lite"/>
    </source>
</evidence>
<dbReference type="STRING" id="1120955.SAMN03080610_00952"/>
<dbReference type="SUPFAM" id="SSF49879">
    <property type="entry name" value="SMAD/FHA domain"/>
    <property type="match status" value="1"/>
</dbReference>
<dbReference type="InterPro" id="IPR008984">
    <property type="entry name" value="SMAD_FHA_dom_sf"/>
</dbReference>
<dbReference type="Gene3D" id="2.60.200.20">
    <property type="match status" value="1"/>
</dbReference>
<dbReference type="OrthoDB" id="273564at2"/>
<name>A0A1G5MPD9_AFIMA</name>
<evidence type="ECO:0000313" key="3">
    <source>
        <dbReference type="EMBL" id="SCZ26478.1"/>
    </source>
</evidence>
<dbReference type="PROSITE" id="PS50006">
    <property type="entry name" value="FHA_DOMAIN"/>
    <property type="match status" value="1"/>
</dbReference>
<keyword evidence="4" id="KW-1185">Reference proteome</keyword>
<dbReference type="EMBL" id="FMVW01000001">
    <property type="protein sequence ID" value="SCZ26478.1"/>
    <property type="molecule type" value="Genomic_DNA"/>
</dbReference>
<feature type="region of interest" description="Disordered" evidence="1">
    <location>
        <begin position="131"/>
        <end position="372"/>
    </location>
</feature>
<evidence type="ECO:0000313" key="4">
    <source>
        <dbReference type="Proteomes" id="UP000199347"/>
    </source>
</evidence>
<organism evidence="3 4">
    <name type="scientific">Afifella marina DSM 2698</name>
    <dbReference type="NCBI Taxonomy" id="1120955"/>
    <lineage>
        <taxon>Bacteria</taxon>
        <taxon>Pseudomonadati</taxon>
        <taxon>Pseudomonadota</taxon>
        <taxon>Alphaproteobacteria</taxon>
        <taxon>Hyphomicrobiales</taxon>
        <taxon>Afifellaceae</taxon>
        <taxon>Afifella</taxon>
    </lineage>
</organism>
<feature type="compositionally biased region" description="Polar residues" evidence="1">
    <location>
        <begin position="258"/>
        <end position="283"/>
    </location>
</feature>
<dbReference type="InterPro" id="IPR000253">
    <property type="entry name" value="FHA_dom"/>
</dbReference>
<dbReference type="RefSeq" id="WP_092809937.1">
    <property type="nucleotide sequence ID" value="NZ_FMVW01000001.1"/>
</dbReference>
<proteinExistence type="predicted"/>
<feature type="compositionally biased region" description="Polar residues" evidence="1">
    <location>
        <begin position="348"/>
        <end position="358"/>
    </location>
</feature>
<dbReference type="Pfam" id="PF00498">
    <property type="entry name" value="FHA"/>
    <property type="match status" value="1"/>
</dbReference>
<gene>
    <name evidence="3" type="ORF">SAMN03080610_00952</name>
</gene>
<sequence length="511" mass="55076">MRLELRQTGGPQLRAPRRPWSFERGHRSLGGNPDCDWVIEDQDGTLSDFHCIISRDRSSFVVEDRSAHGIRVDSNLLRQGETARLASGSVIAFGALVFEVALYGEAEPDLDDPDANLRLSDEAPTISAILADVAPGRQRGSGLGGAASWDDGEPSNRSRNNAPDRRDTFSVPSSRQVEIGWGGPPETDATHPLLPNDWNADAGGEYASNIEHRPALSTAVPRMGARRRRRAPDPTAGIPDDAFDALAPPRPEAGDTDGVSTPASRTETPTAPTSENTALSTSGPDHEVEQHAPLAESDPAGLEPERSPDVTPVASAGQPAPDPTDRAIADILGPPRKAGSIPAEHPDQPTQLGQTGQTAEPPRASGHIGGPDVGPNVLTLLRDCEDSLDEVCRLFGIETGHANAGPLRRQADIGSRIAALTQRQTKLRDEMERLLRELGPKLEPRALEARVDAGAGTVLPWPRRDYWRAYRAQFRRDGRDLSVQEFLKSLIAGDEDIDTASSVEDRLKRSQ</sequence>
<dbReference type="CDD" id="cd00060">
    <property type="entry name" value="FHA"/>
    <property type="match status" value="1"/>
</dbReference>
<reference evidence="4" key="1">
    <citation type="submission" date="2016-10" db="EMBL/GenBank/DDBJ databases">
        <authorList>
            <person name="Varghese N."/>
            <person name="Submissions S."/>
        </authorList>
    </citation>
    <scope>NUCLEOTIDE SEQUENCE [LARGE SCALE GENOMIC DNA]</scope>
    <source>
        <strain evidence="4">DSM 2698</strain>
    </source>
</reference>
<feature type="domain" description="FHA" evidence="2">
    <location>
        <begin position="27"/>
        <end position="77"/>
    </location>
</feature>
<dbReference type="AlphaFoldDB" id="A0A1G5MPD9"/>
<dbReference type="Proteomes" id="UP000199347">
    <property type="component" value="Unassembled WGS sequence"/>
</dbReference>
<accession>A0A1G5MPD9</accession>